<feature type="compositionally biased region" description="Basic and acidic residues" evidence="1">
    <location>
        <begin position="377"/>
        <end position="390"/>
    </location>
</feature>
<proteinExistence type="predicted"/>
<feature type="compositionally biased region" description="Basic and acidic residues" evidence="1">
    <location>
        <begin position="142"/>
        <end position="163"/>
    </location>
</feature>
<dbReference type="AlphaFoldDB" id="A0A7J9M1U1"/>
<dbReference type="Proteomes" id="UP000593576">
    <property type="component" value="Unassembled WGS sequence"/>
</dbReference>
<evidence type="ECO:0000313" key="4">
    <source>
        <dbReference type="EMBL" id="MBA0864409.1"/>
    </source>
</evidence>
<sequence length="957" mass="106684">MNGITGSSFNLGFCSSPCSYCCCSSSVLATVFVANRIIMGCGPSKADDLPLVTLCKERKELIKAATIHRSALAAAHVTYFHSLRGVGEAIRRFVDEELVVGSSSSADSPVLTLPSDEFKSSKKKKKKDDDVVSSPSTSLSHSIEEHGKNAAKHKEESDGEGSHLDLSSASPSISGSGSGSPSGHVEMHHGHSHSPDQEGLGPAPYGYNYGYGAGGYGGYGYGYPYPPPQENWGTNGNSSSYMYYMKKSATPSQSFVYQEPEGHYGYSSYPNGGYFGYPIGSQEYGYGQRNSPPGPPQPPPAPPSPPRNSTWDFLNVFDTFDNSGYPSYHPVSRYGYGSTTSSPDSKEVREREGIPDLEDETEPETLRAAHKEKRKMVKEEMDHNYNDSNHKIGNFGEGTSKSVQVQKVNSTAEGSTSTSKAVSSSKSESLEPGDHINISTSSGSDTIVTKSSEEDIPKSKRVSFEVEETPKLDVDSSKPSSLTTLSVHGTRDLREVVKEIKDEFETASSYGKEVAVLLEVGKLPYQQRKGTGFRGGFLVFFEVNPLNMLVIFSRILYLVAPNMLSSPPPPGPSIRITSRTMEMAKEYCQVVEQDEKHRNLSSTLEELYEWEKKLYKEVKDEERLRVIYEKKCKRLVMLDNQGAESSKIDATRASIRKLLTKINVCIKAVEAISTRIHKLRDEELQPQLTDLVYGLIRMWKSMLSCHQKQFQAIMETKVRSLRANTGFERDSGLKATVELEMELLDWCTRFNNWINTQKAYVGSLYEWLMRCIQREQEMTADGVAPFSPGRVGAPPIFVICNDWYQAMDRISERGVANAMQNFASSLHQLWERQDEEQRRRTRAQYLSKDFEKRLRELRLQRQRMEQEQDSLDKTAVSKVPSESGVSPLDDLKVDLDSMRKKLEEERTRHKDAIKLVHDAASSSLQAGLVPIFEALGNFSSEVLKAHEQVRLQNTAVS</sequence>
<feature type="compositionally biased region" description="Low complexity" evidence="1">
    <location>
        <begin position="132"/>
        <end position="141"/>
    </location>
</feature>
<feature type="compositionally biased region" description="Basic and acidic residues" evidence="1">
    <location>
        <begin position="185"/>
        <end position="196"/>
    </location>
</feature>
<feature type="compositionally biased region" description="Low complexity" evidence="1">
    <location>
        <begin position="415"/>
        <end position="427"/>
    </location>
</feature>
<feature type="domain" description="DUF630" evidence="3">
    <location>
        <begin position="39"/>
        <end position="97"/>
    </location>
</feature>
<dbReference type="PANTHER" id="PTHR21450">
    <property type="entry name" value="PROTEIN ALTERED PHOSPHATE STARVATION RESPONSE 1"/>
    <property type="match status" value="1"/>
</dbReference>
<feature type="domain" description="DUF632" evidence="2">
    <location>
        <begin position="493"/>
        <end position="827"/>
    </location>
</feature>
<dbReference type="OrthoDB" id="1925648at2759"/>
<feature type="compositionally biased region" description="Pro residues" evidence="1">
    <location>
        <begin position="292"/>
        <end position="306"/>
    </location>
</feature>
<evidence type="ECO:0000259" key="3">
    <source>
        <dbReference type="Pfam" id="PF04783"/>
    </source>
</evidence>
<reference evidence="4 5" key="1">
    <citation type="journal article" date="2019" name="Genome Biol. Evol.">
        <title>Insights into the evolution of the New World diploid cottons (Gossypium, subgenus Houzingenia) based on genome sequencing.</title>
        <authorList>
            <person name="Grover C.E."/>
            <person name="Arick M.A. 2nd"/>
            <person name="Thrash A."/>
            <person name="Conover J.L."/>
            <person name="Sanders W.S."/>
            <person name="Peterson D.G."/>
            <person name="Frelichowski J.E."/>
            <person name="Scheffler J.A."/>
            <person name="Scheffler B.E."/>
            <person name="Wendel J.F."/>
        </authorList>
    </citation>
    <scope>NUCLEOTIDE SEQUENCE [LARGE SCALE GENOMIC DNA]</scope>
    <source>
        <strain evidence="4">1</strain>
        <tissue evidence="4">Leaf</tissue>
    </source>
</reference>
<dbReference type="EMBL" id="JABFAF010000009">
    <property type="protein sequence ID" value="MBA0864409.1"/>
    <property type="molecule type" value="Genomic_DNA"/>
</dbReference>
<evidence type="ECO:0000313" key="5">
    <source>
        <dbReference type="Proteomes" id="UP000593576"/>
    </source>
</evidence>
<feature type="region of interest" description="Disordered" evidence="1">
    <location>
        <begin position="328"/>
        <end position="464"/>
    </location>
</feature>
<feature type="compositionally biased region" description="Low complexity" evidence="1">
    <location>
        <begin position="167"/>
        <end position="183"/>
    </location>
</feature>
<dbReference type="PANTHER" id="PTHR21450:SF2">
    <property type="entry name" value="FAMILY PROTEIN, PUTATIVE (DUF630 AND DUF632)-RELATED"/>
    <property type="match status" value="1"/>
</dbReference>
<protein>
    <recommendedName>
        <fullName evidence="6">DUF632 domain-containing protein</fullName>
    </recommendedName>
</protein>
<feature type="compositionally biased region" description="Polar residues" evidence="1">
    <location>
        <begin position="437"/>
        <end position="450"/>
    </location>
</feature>
<feature type="compositionally biased region" description="Basic and acidic residues" evidence="1">
    <location>
        <begin position="862"/>
        <end position="872"/>
    </location>
</feature>
<accession>A0A7J9M1U1</accession>
<feature type="region of interest" description="Disordered" evidence="1">
    <location>
        <begin position="862"/>
        <end position="888"/>
    </location>
</feature>
<keyword evidence="5" id="KW-1185">Reference proteome</keyword>
<feature type="compositionally biased region" description="Polar residues" evidence="1">
    <location>
        <begin position="397"/>
        <end position="414"/>
    </location>
</feature>
<gene>
    <name evidence="4" type="ORF">Goshw_002648</name>
</gene>
<dbReference type="InterPro" id="IPR006867">
    <property type="entry name" value="DUF632"/>
</dbReference>
<dbReference type="InterPro" id="IPR006868">
    <property type="entry name" value="DUF630"/>
</dbReference>
<evidence type="ECO:0000259" key="2">
    <source>
        <dbReference type="Pfam" id="PF04782"/>
    </source>
</evidence>
<feature type="compositionally biased region" description="Basic and acidic residues" evidence="1">
    <location>
        <begin position="344"/>
        <end position="354"/>
    </location>
</feature>
<feature type="region of interest" description="Disordered" evidence="1">
    <location>
        <begin position="280"/>
        <end position="310"/>
    </location>
</feature>
<organism evidence="4 5">
    <name type="scientific">Gossypium schwendimanii</name>
    <name type="common">Cotton</name>
    <dbReference type="NCBI Taxonomy" id="34291"/>
    <lineage>
        <taxon>Eukaryota</taxon>
        <taxon>Viridiplantae</taxon>
        <taxon>Streptophyta</taxon>
        <taxon>Embryophyta</taxon>
        <taxon>Tracheophyta</taxon>
        <taxon>Spermatophyta</taxon>
        <taxon>Magnoliopsida</taxon>
        <taxon>eudicotyledons</taxon>
        <taxon>Gunneridae</taxon>
        <taxon>Pentapetalae</taxon>
        <taxon>rosids</taxon>
        <taxon>malvids</taxon>
        <taxon>Malvales</taxon>
        <taxon>Malvaceae</taxon>
        <taxon>Malvoideae</taxon>
        <taxon>Gossypium</taxon>
    </lineage>
</organism>
<evidence type="ECO:0008006" key="6">
    <source>
        <dbReference type="Google" id="ProtNLM"/>
    </source>
</evidence>
<dbReference type="Pfam" id="PF04783">
    <property type="entry name" value="DUF630"/>
    <property type="match status" value="1"/>
</dbReference>
<evidence type="ECO:0000256" key="1">
    <source>
        <dbReference type="SAM" id="MobiDB-lite"/>
    </source>
</evidence>
<feature type="region of interest" description="Disordered" evidence="1">
    <location>
        <begin position="104"/>
        <end position="201"/>
    </location>
</feature>
<comment type="caution">
    <text evidence="4">The sequence shown here is derived from an EMBL/GenBank/DDBJ whole genome shotgun (WGS) entry which is preliminary data.</text>
</comment>
<feature type="compositionally biased region" description="Basic and acidic residues" evidence="1">
    <location>
        <begin position="451"/>
        <end position="464"/>
    </location>
</feature>
<dbReference type="Pfam" id="PF04782">
    <property type="entry name" value="DUF632"/>
    <property type="match status" value="1"/>
</dbReference>
<name>A0A7J9M1U1_GOSSC</name>